<comment type="similarity">
    <text evidence="1">Belongs to the sodium:galactoside symporter (TC 2.A.2) family.</text>
</comment>
<protein>
    <submittedName>
        <fullName evidence="4">MFS transporter</fullName>
    </submittedName>
</protein>
<evidence type="ECO:0000256" key="3">
    <source>
        <dbReference type="SAM" id="Phobius"/>
    </source>
</evidence>
<evidence type="ECO:0000313" key="5">
    <source>
        <dbReference type="Proteomes" id="UP000461443"/>
    </source>
</evidence>
<dbReference type="EMBL" id="WUBS01000003">
    <property type="protein sequence ID" value="NDL62019.1"/>
    <property type="molecule type" value="Genomic_DNA"/>
</dbReference>
<dbReference type="RefSeq" id="WP_162364713.1">
    <property type="nucleotide sequence ID" value="NZ_WUBS01000003.1"/>
</dbReference>
<dbReference type="InterPro" id="IPR036259">
    <property type="entry name" value="MFS_trans_sf"/>
</dbReference>
<feature type="transmembrane region" description="Helical" evidence="3">
    <location>
        <begin position="47"/>
        <end position="65"/>
    </location>
</feature>
<proteinExistence type="inferred from homology"/>
<dbReference type="CDD" id="cd17332">
    <property type="entry name" value="MFS_MelB_like"/>
    <property type="match status" value="1"/>
</dbReference>
<feature type="transmembrane region" description="Helical" evidence="3">
    <location>
        <begin position="149"/>
        <end position="168"/>
    </location>
</feature>
<evidence type="ECO:0000256" key="2">
    <source>
        <dbReference type="SAM" id="MobiDB-lite"/>
    </source>
</evidence>
<dbReference type="InterPro" id="IPR039672">
    <property type="entry name" value="MFS_2"/>
</dbReference>
<feature type="transmembrane region" description="Helical" evidence="3">
    <location>
        <begin position="109"/>
        <end position="129"/>
    </location>
</feature>
<feature type="transmembrane region" description="Helical" evidence="3">
    <location>
        <begin position="86"/>
        <end position="103"/>
    </location>
</feature>
<dbReference type="GO" id="GO:0015293">
    <property type="term" value="F:symporter activity"/>
    <property type="evidence" value="ECO:0007669"/>
    <property type="project" value="InterPro"/>
</dbReference>
<dbReference type="PANTHER" id="PTHR11328:SF24">
    <property type="entry name" value="MAJOR FACILITATOR SUPERFAMILY (MFS) PROFILE DOMAIN-CONTAINING PROTEIN"/>
    <property type="match status" value="1"/>
</dbReference>
<reference evidence="4 5" key="2">
    <citation type="submission" date="2020-02" db="EMBL/GenBank/DDBJ databases">
        <title>The new genus of Enterobacteriales.</title>
        <authorList>
            <person name="Kim I.S."/>
        </authorList>
    </citation>
    <scope>NUCLEOTIDE SEQUENCE [LARGE SCALE GENOMIC DNA]</scope>
    <source>
        <strain evidence="4 5">SAP-6</strain>
    </source>
</reference>
<evidence type="ECO:0000313" key="4">
    <source>
        <dbReference type="EMBL" id="NDL62019.1"/>
    </source>
</evidence>
<feature type="region of interest" description="Disordered" evidence="2">
    <location>
        <begin position="512"/>
        <end position="531"/>
    </location>
</feature>
<keyword evidence="3" id="KW-0812">Transmembrane</keyword>
<dbReference type="GO" id="GO:0005886">
    <property type="term" value="C:plasma membrane"/>
    <property type="evidence" value="ECO:0007669"/>
    <property type="project" value="TreeGrafter"/>
</dbReference>
<dbReference type="Pfam" id="PF13347">
    <property type="entry name" value="MFS_2"/>
    <property type="match status" value="1"/>
</dbReference>
<feature type="transmembrane region" description="Helical" evidence="3">
    <location>
        <begin position="285"/>
        <end position="305"/>
    </location>
</feature>
<dbReference type="GO" id="GO:0008643">
    <property type="term" value="P:carbohydrate transport"/>
    <property type="evidence" value="ECO:0007669"/>
    <property type="project" value="InterPro"/>
</dbReference>
<feature type="transmembrane region" description="Helical" evidence="3">
    <location>
        <begin position="396"/>
        <end position="414"/>
    </location>
</feature>
<dbReference type="AlphaFoldDB" id="A0A845SDQ0"/>
<feature type="transmembrane region" description="Helical" evidence="3">
    <location>
        <begin position="180"/>
        <end position="201"/>
    </location>
</feature>
<reference evidence="4 5" key="1">
    <citation type="submission" date="2019-12" db="EMBL/GenBank/DDBJ databases">
        <authorList>
            <person name="Lee S.D."/>
        </authorList>
    </citation>
    <scope>NUCLEOTIDE SEQUENCE [LARGE SCALE GENOMIC DNA]</scope>
    <source>
        <strain evidence="4 5">SAP-6</strain>
    </source>
</reference>
<accession>A0A845SDQ0</accession>
<feature type="transmembrane region" description="Helical" evidence="3">
    <location>
        <begin position="338"/>
        <end position="356"/>
    </location>
</feature>
<dbReference type="Gene3D" id="1.20.1250.20">
    <property type="entry name" value="MFS general substrate transporter like domains"/>
    <property type="match status" value="1"/>
</dbReference>
<feature type="transmembrane region" description="Helical" evidence="3">
    <location>
        <begin position="426"/>
        <end position="448"/>
    </location>
</feature>
<comment type="caution">
    <text evidence="4">The sequence shown here is derived from an EMBL/GenBank/DDBJ whole genome shotgun (WGS) entry which is preliminary data.</text>
</comment>
<dbReference type="SUPFAM" id="SSF103473">
    <property type="entry name" value="MFS general substrate transporter"/>
    <property type="match status" value="1"/>
</dbReference>
<feature type="transmembrane region" description="Helical" evidence="3">
    <location>
        <begin position="250"/>
        <end position="273"/>
    </location>
</feature>
<organism evidence="4 5">
    <name type="scientific">Acerihabitans arboris</name>
    <dbReference type="NCBI Taxonomy" id="2691583"/>
    <lineage>
        <taxon>Bacteria</taxon>
        <taxon>Pseudomonadati</taxon>
        <taxon>Pseudomonadota</taxon>
        <taxon>Gammaproteobacteria</taxon>
        <taxon>Enterobacterales</taxon>
        <taxon>Pectobacteriaceae</taxon>
        <taxon>Acerihabitans</taxon>
    </lineage>
</organism>
<sequence>MKTRTIGLPHYLAYGSGDFLGAGTAVLTAAWLLYFYTTFCGLSPIEATFIFACARVLDAFASPLMGYLSDNFGNNWFGKRFGRRKFFILLGIPCVFSYTFMWVGGMGFWFYLLTYLLFDVVYTMILVPYETLVPEMTDDFRQKTKFSGARIAMGQLSAILAAFMPGILLSHFGKDNAISFFYSSLVFTIICAIVLALVYCFTWERPAALKSEAERKVEREKQQLTLGQSLKRLRVELTSTLRIKIFRQHLGLYLGGYIAQDVFNAVFTYYVVFVLMQSATVASNLMGVMAILQFVAVIGMIPLCIRFGPAPSYRLVVVLFGLASASFALVYYAGMSDVYALLLFISVIAGLGRGGINYVPWNTYTYISDVDEIITSQRREGIFAGVMTMTRKASQAGAVMLVGIVMQLSGFVSGQSVQDPQVSHTILLILSVGTVGVLAIGFAISLTYKLNLHTHQLLQDENRRMRAASRTLPESVSPETRATVEMLTGLQYESLWGNNNIGYLNRHKAPAVKAGNARSTMPSSENDKYAG</sequence>
<dbReference type="Proteomes" id="UP000461443">
    <property type="component" value="Unassembled WGS sequence"/>
</dbReference>
<dbReference type="PANTHER" id="PTHR11328">
    <property type="entry name" value="MAJOR FACILITATOR SUPERFAMILY DOMAIN-CONTAINING PROTEIN"/>
    <property type="match status" value="1"/>
</dbReference>
<keyword evidence="5" id="KW-1185">Reference proteome</keyword>
<evidence type="ECO:0000256" key="1">
    <source>
        <dbReference type="ARBA" id="ARBA00009617"/>
    </source>
</evidence>
<gene>
    <name evidence="4" type="ORF">GRH90_04490</name>
</gene>
<keyword evidence="3" id="KW-0472">Membrane</keyword>
<keyword evidence="3" id="KW-1133">Transmembrane helix</keyword>
<feature type="transmembrane region" description="Helical" evidence="3">
    <location>
        <begin position="312"/>
        <end position="332"/>
    </location>
</feature>
<name>A0A845SDQ0_9GAMM</name>
<feature type="transmembrane region" description="Helical" evidence="3">
    <location>
        <begin position="12"/>
        <end position="35"/>
    </location>
</feature>